<dbReference type="Gene3D" id="3.30.70.120">
    <property type="match status" value="1"/>
</dbReference>
<comment type="caution">
    <text evidence="1">The sequence shown here is derived from an EMBL/GenBank/DDBJ whole genome shotgun (WGS) entry which is preliminary data.</text>
</comment>
<dbReference type="InterPro" id="IPR002187">
    <property type="entry name" value="N-reg_PII"/>
</dbReference>
<protein>
    <submittedName>
        <fullName evidence="1">P-II family nitrogen regulator</fullName>
    </submittedName>
</protein>
<evidence type="ECO:0000313" key="2">
    <source>
        <dbReference type="Proteomes" id="UP000586093"/>
    </source>
</evidence>
<proteinExistence type="predicted"/>
<dbReference type="Proteomes" id="UP000586093">
    <property type="component" value="Unassembled WGS sequence"/>
</dbReference>
<name>A0A839HK14_9BURK</name>
<dbReference type="EMBL" id="JACIVI010000001">
    <property type="protein sequence ID" value="MBB1161342.1"/>
    <property type="molecule type" value="Genomic_DNA"/>
</dbReference>
<organism evidence="1 2">
    <name type="scientific">Aquariibacter albus</name>
    <dbReference type="NCBI Taxonomy" id="2759899"/>
    <lineage>
        <taxon>Bacteria</taxon>
        <taxon>Pseudomonadati</taxon>
        <taxon>Pseudomonadota</taxon>
        <taxon>Betaproteobacteria</taxon>
        <taxon>Burkholderiales</taxon>
        <taxon>Sphaerotilaceae</taxon>
        <taxon>Aquariibacter</taxon>
    </lineage>
</organism>
<gene>
    <name evidence="1" type="ORF">H4F90_05020</name>
</gene>
<dbReference type="PROSITE" id="PS51343">
    <property type="entry name" value="PII_GLNB_DOM"/>
    <property type="match status" value="1"/>
</dbReference>
<dbReference type="SMART" id="SM00938">
    <property type="entry name" value="P-II"/>
    <property type="match status" value="1"/>
</dbReference>
<keyword evidence="2" id="KW-1185">Reference proteome</keyword>
<reference evidence="1 2" key="1">
    <citation type="submission" date="2020-08" db="EMBL/GenBank/DDBJ databases">
        <title>Aquariorum lacteus gen. nov., sp. nov., a new member of the family Comamonadaceae, isolated from freshwater aquarium.</title>
        <authorList>
            <person name="Chun S.-J."/>
        </authorList>
    </citation>
    <scope>NUCLEOTIDE SEQUENCE [LARGE SCALE GENOMIC DNA]</scope>
    <source>
        <strain evidence="1 2">SJAQ100</strain>
    </source>
</reference>
<dbReference type="SUPFAM" id="SSF54913">
    <property type="entry name" value="GlnB-like"/>
    <property type="match status" value="1"/>
</dbReference>
<evidence type="ECO:0000313" key="1">
    <source>
        <dbReference type="EMBL" id="MBB1161342.1"/>
    </source>
</evidence>
<dbReference type="InterPro" id="IPR015867">
    <property type="entry name" value="N-reg_PII/ATP_PRibTrfase_C"/>
</dbReference>
<dbReference type="PRINTS" id="PR00340">
    <property type="entry name" value="PIIGLNB"/>
</dbReference>
<dbReference type="InterPro" id="IPR011322">
    <property type="entry name" value="N-reg_PII-like_a/b"/>
</dbReference>
<dbReference type="Pfam" id="PF00543">
    <property type="entry name" value="P-II"/>
    <property type="match status" value="1"/>
</dbReference>
<dbReference type="GO" id="GO:0030234">
    <property type="term" value="F:enzyme regulator activity"/>
    <property type="evidence" value="ECO:0007669"/>
    <property type="project" value="InterPro"/>
</dbReference>
<accession>A0A839HK14</accession>
<sequence>MKEIKAVIGPQRLEGLYEVLRAVPGFPGMTVSRAEGYVGPSPQFKASIRDQITDHLPRVRLEMLVPDEVAEPLFEAVVKHVKAGAPGDSLVWMTEALRAAFVHKTV</sequence>
<dbReference type="AlphaFoldDB" id="A0A839HK14"/>
<dbReference type="GO" id="GO:0006808">
    <property type="term" value="P:regulation of nitrogen utilization"/>
    <property type="evidence" value="ECO:0007669"/>
    <property type="project" value="InterPro"/>
</dbReference>
<dbReference type="RefSeq" id="WP_182662051.1">
    <property type="nucleotide sequence ID" value="NZ_JACIVI010000001.1"/>
</dbReference>